<evidence type="ECO:0000313" key="1">
    <source>
        <dbReference type="EMBL" id="MDQ0256418.1"/>
    </source>
</evidence>
<protein>
    <submittedName>
        <fullName evidence="1">DNA-binding PadR family transcriptional regulator</fullName>
    </submittedName>
</protein>
<keyword evidence="2" id="KW-1185">Reference proteome</keyword>
<dbReference type="InterPro" id="IPR036390">
    <property type="entry name" value="WH_DNA-bd_sf"/>
</dbReference>
<name>A0ABU0A131_9BACI</name>
<keyword evidence="1" id="KW-0238">DNA-binding</keyword>
<dbReference type="InterPro" id="IPR036388">
    <property type="entry name" value="WH-like_DNA-bd_sf"/>
</dbReference>
<dbReference type="GO" id="GO:0003677">
    <property type="term" value="F:DNA binding"/>
    <property type="evidence" value="ECO:0007669"/>
    <property type="project" value="UniProtKB-KW"/>
</dbReference>
<accession>A0ABU0A131</accession>
<dbReference type="Gene3D" id="1.10.10.10">
    <property type="entry name" value="Winged helix-like DNA-binding domain superfamily/Winged helix DNA-binding domain"/>
    <property type="match status" value="2"/>
</dbReference>
<dbReference type="EMBL" id="JAUSUG010000016">
    <property type="protein sequence ID" value="MDQ0256418.1"/>
    <property type="molecule type" value="Genomic_DNA"/>
</dbReference>
<dbReference type="RefSeq" id="WP_307328504.1">
    <property type="nucleotide sequence ID" value="NZ_JAUSUG010000016.1"/>
</dbReference>
<dbReference type="PANTHER" id="PTHR33169">
    <property type="entry name" value="PADR-FAMILY TRANSCRIPTIONAL REGULATOR"/>
    <property type="match status" value="1"/>
</dbReference>
<sequence length="251" mass="29793">MTATSSSLNKIGLTQRDVLHLIILQIINQAPTHAAAIYRVVSEKSRKDQTSQTRSRTYVYKTIEELQKTGLIEYQKQGRKKIFYLCNDGSHFLEEYRKTIYPTLEKLIKIMDHMRKTISSQTVHTLDVSLSDHEKRYLSKIVNVKVLIRWYTLHRLIHEKTLHGGALYRDMSLWFGWVNNQGYFYQVLREMDYDELVSSFWLDEETRSQRSYGVTEFGKKQYSILTTKVKEHLNEVHQALRFMIEQFHHTP</sequence>
<dbReference type="SUPFAM" id="SSF46785">
    <property type="entry name" value="Winged helix' DNA-binding domain"/>
    <property type="match status" value="2"/>
</dbReference>
<dbReference type="Proteomes" id="UP001230005">
    <property type="component" value="Unassembled WGS sequence"/>
</dbReference>
<proteinExistence type="predicted"/>
<gene>
    <name evidence="1" type="ORF">J2S74_003838</name>
</gene>
<evidence type="ECO:0000313" key="2">
    <source>
        <dbReference type="Proteomes" id="UP001230005"/>
    </source>
</evidence>
<dbReference type="PANTHER" id="PTHR33169:SF14">
    <property type="entry name" value="TRANSCRIPTIONAL REGULATOR RV3488"/>
    <property type="match status" value="1"/>
</dbReference>
<reference evidence="1 2" key="1">
    <citation type="submission" date="2023-07" db="EMBL/GenBank/DDBJ databases">
        <title>Genomic Encyclopedia of Type Strains, Phase IV (KMG-IV): sequencing the most valuable type-strain genomes for metagenomic binning, comparative biology and taxonomic classification.</title>
        <authorList>
            <person name="Goeker M."/>
        </authorList>
    </citation>
    <scope>NUCLEOTIDE SEQUENCE [LARGE SCALE GENOMIC DNA]</scope>
    <source>
        <strain evidence="1 2">DSM 9768</strain>
    </source>
</reference>
<organism evidence="1 2">
    <name type="scientific">Evansella vedderi</name>
    <dbReference type="NCBI Taxonomy" id="38282"/>
    <lineage>
        <taxon>Bacteria</taxon>
        <taxon>Bacillati</taxon>
        <taxon>Bacillota</taxon>
        <taxon>Bacilli</taxon>
        <taxon>Bacillales</taxon>
        <taxon>Bacillaceae</taxon>
        <taxon>Evansella</taxon>
    </lineage>
</organism>
<comment type="caution">
    <text evidence="1">The sequence shown here is derived from an EMBL/GenBank/DDBJ whole genome shotgun (WGS) entry which is preliminary data.</text>
</comment>
<dbReference type="InterPro" id="IPR052509">
    <property type="entry name" value="Metal_resp_DNA-bind_regulator"/>
</dbReference>